<dbReference type="InterPro" id="IPR027417">
    <property type="entry name" value="P-loop_NTPase"/>
</dbReference>
<reference evidence="2 3" key="1">
    <citation type="submission" date="2023-06" db="EMBL/GenBank/DDBJ databases">
        <authorList>
            <person name="Yushchuk O."/>
            <person name="Binda E."/>
            <person name="Ruckert-Reed C."/>
            <person name="Fedorenko V."/>
            <person name="Kalinowski J."/>
            <person name="Marinelli F."/>
        </authorList>
    </citation>
    <scope>NUCLEOTIDE SEQUENCE [LARGE SCALE GENOMIC DNA]</scope>
    <source>
        <strain evidence="2 3">NRRL 3884</strain>
    </source>
</reference>
<dbReference type="EMBL" id="CP126980">
    <property type="protein sequence ID" value="WIM93258.1"/>
    <property type="molecule type" value="Genomic_DNA"/>
</dbReference>
<proteinExistence type="predicted"/>
<name>A0ABY8W891_9ACTN</name>
<accession>A0ABY8W891</accession>
<dbReference type="Pfam" id="PF13671">
    <property type="entry name" value="AAA_33"/>
    <property type="match status" value="1"/>
</dbReference>
<dbReference type="Gene3D" id="3.40.50.300">
    <property type="entry name" value="P-loop containing nucleotide triphosphate hydrolases"/>
    <property type="match status" value="1"/>
</dbReference>
<evidence type="ECO:0000313" key="2">
    <source>
        <dbReference type="EMBL" id="WIM93258.1"/>
    </source>
</evidence>
<sequence length="259" mass="27849">MTALADPLHLDPAAVAGGVLVPAGARDLRGRRVGELNYPARSVLVVAGVPGAGKTTLLKRLFPRPGVRLLDSERARVEWSPYFGAVPYRYWRPLVHAAHYVRLFRALRGDESIVVHESGTRSWVRKLITAAATRAGRRTHLLLLDVAASEALAGQEARRRKVRRSSFAQHYRNWQRLLTDVADPAHRIHREAATITVIDRSVASDLTAIRFDGLQPVASAGVSFAGLVGAPAVGIGSASPARSAAQPARPAAQPARPAA</sequence>
<evidence type="ECO:0000256" key="1">
    <source>
        <dbReference type="SAM" id="MobiDB-lite"/>
    </source>
</evidence>
<evidence type="ECO:0000313" key="3">
    <source>
        <dbReference type="Proteomes" id="UP001240150"/>
    </source>
</evidence>
<keyword evidence="3" id="KW-1185">Reference proteome</keyword>
<protein>
    <submittedName>
        <fullName evidence="2">AAA family ATPase</fullName>
    </submittedName>
</protein>
<organism evidence="2 3">
    <name type="scientific">Actinoplanes oblitus</name>
    <dbReference type="NCBI Taxonomy" id="3040509"/>
    <lineage>
        <taxon>Bacteria</taxon>
        <taxon>Bacillati</taxon>
        <taxon>Actinomycetota</taxon>
        <taxon>Actinomycetes</taxon>
        <taxon>Micromonosporales</taxon>
        <taxon>Micromonosporaceae</taxon>
        <taxon>Actinoplanes</taxon>
    </lineage>
</organism>
<feature type="region of interest" description="Disordered" evidence="1">
    <location>
        <begin position="237"/>
        <end position="259"/>
    </location>
</feature>
<dbReference type="Proteomes" id="UP001240150">
    <property type="component" value="Chromosome"/>
</dbReference>
<dbReference type="SUPFAM" id="SSF52540">
    <property type="entry name" value="P-loop containing nucleoside triphosphate hydrolases"/>
    <property type="match status" value="1"/>
</dbReference>
<gene>
    <name evidence="2" type="ORF">ACTOB_005232</name>
</gene>
<dbReference type="RefSeq" id="WP_284914466.1">
    <property type="nucleotide sequence ID" value="NZ_CP126980.1"/>
</dbReference>